<reference evidence="1" key="1">
    <citation type="journal article" date="2021" name="Proc. Natl. Acad. Sci. U.S.A.">
        <title>A Catalog of Tens of Thousands of Viruses from Human Metagenomes Reveals Hidden Associations with Chronic Diseases.</title>
        <authorList>
            <person name="Tisza M.J."/>
            <person name="Buck C.B."/>
        </authorList>
    </citation>
    <scope>NUCLEOTIDE SEQUENCE</scope>
    <source>
        <strain evidence="1">CtEmK1</strain>
    </source>
</reference>
<dbReference type="EMBL" id="BK032531">
    <property type="protein sequence ID" value="DAF46129.1"/>
    <property type="molecule type" value="Genomic_DNA"/>
</dbReference>
<protein>
    <submittedName>
        <fullName evidence="1">Uncharacterized protein</fullName>
    </submittedName>
</protein>
<evidence type="ECO:0000313" key="1">
    <source>
        <dbReference type="EMBL" id="DAF46129.1"/>
    </source>
</evidence>
<proteinExistence type="predicted"/>
<name>A0A8S5S5B1_9CAUD</name>
<sequence>MSEWITHAQVRKRFQDHFCETLYEHPELVTPHTVEEYEHIKDIMREEHGTALSVCNTTYKTNIHYAFLYKLKDKVYDNGKYYIAYITNDQRIDVPISATLIKELYSWVEEKLKEK</sequence>
<accession>A0A8S5S5B1</accession>
<organism evidence="1">
    <name type="scientific">Podoviridae sp. ctEmK1</name>
    <dbReference type="NCBI Taxonomy" id="2827727"/>
    <lineage>
        <taxon>Viruses</taxon>
        <taxon>Duplodnaviria</taxon>
        <taxon>Heunggongvirae</taxon>
        <taxon>Uroviricota</taxon>
        <taxon>Caudoviricetes</taxon>
    </lineage>
</organism>